<sequence>MIQLRFALRDVLAVAEHAIAAADHKPSFVNTLDGTTPTPALWFVGDDGLYLMSNGLPGQPHPDGGDRLHVVYADGYRTAMSKHAIADEIGGDDFCEPLSLLDPQPNGDTLHARLTAGVADGLDLLIIDLDTTSMQLYLADDQGATR</sequence>
<protein>
    <submittedName>
        <fullName evidence="1">Uncharacterized protein</fullName>
    </submittedName>
</protein>
<gene>
    <name evidence="1" type="ORF">Air01nite_53760</name>
</gene>
<proteinExistence type="predicted"/>
<dbReference type="InterPro" id="IPR021436">
    <property type="entry name" value="DUF3085"/>
</dbReference>
<dbReference type="Pfam" id="PF11284">
    <property type="entry name" value="DUF3085"/>
    <property type="match status" value="1"/>
</dbReference>
<evidence type="ECO:0000313" key="2">
    <source>
        <dbReference type="Proteomes" id="UP000624325"/>
    </source>
</evidence>
<organism evidence="1 2">
    <name type="scientific">Asanoa iriomotensis</name>
    <dbReference type="NCBI Taxonomy" id="234613"/>
    <lineage>
        <taxon>Bacteria</taxon>
        <taxon>Bacillati</taxon>
        <taxon>Actinomycetota</taxon>
        <taxon>Actinomycetes</taxon>
        <taxon>Micromonosporales</taxon>
        <taxon>Micromonosporaceae</taxon>
        <taxon>Asanoa</taxon>
    </lineage>
</organism>
<dbReference type="RefSeq" id="WP_203706116.1">
    <property type="nucleotide sequence ID" value="NZ_BAAALU010000018.1"/>
</dbReference>
<accession>A0ABQ4C917</accession>
<name>A0ABQ4C917_9ACTN</name>
<comment type="caution">
    <text evidence="1">The sequence shown here is derived from an EMBL/GenBank/DDBJ whole genome shotgun (WGS) entry which is preliminary data.</text>
</comment>
<evidence type="ECO:0000313" key="1">
    <source>
        <dbReference type="EMBL" id="GIF59281.1"/>
    </source>
</evidence>
<dbReference type="Proteomes" id="UP000624325">
    <property type="component" value="Unassembled WGS sequence"/>
</dbReference>
<reference evidence="1 2" key="1">
    <citation type="submission" date="2021-01" db="EMBL/GenBank/DDBJ databases">
        <title>Whole genome shotgun sequence of Asanoa iriomotensis NBRC 100142.</title>
        <authorList>
            <person name="Komaki H."/>
            <person name="Tamura T."/>
        </authorList>
    </citation>
    <scope>NUCLEOTIDE SEQUENCE [LARGE SCALE GENOMIC DNA]</scope>
    <source>
        <strain evidence="1 2">NBRC 100142</strain>
    </source>
</reference>
<keyword evidence="2" id="KW-1185">Reference proteome</keyword>
<dbReference type="EMBL" id="BONC01000044">
    <property type="protein sequence ID" value="GIF59281.1"/>
    <property type="molecule type" value="Genomic_DNA"/>
</dbReference>